<keyword evidence="1" id="KW-0812">Transmembrane</keyword>
<organism evidence="2 3">
    <name type="scientific">Streptomyces carminius</name>
    <dbReference type="NCBI Taxonomy" id="2665496"/>
    <lineage>
        <taxon>Bacteria</taxon>
        <taxon>Bacillati</taxon>
        <taxon>Actinomycetota</taxon>
        <taxon>Actinomycetes</taxon>
        <taxon>Kitasatosporales</taxon>
        <taxon>Streptomycetaceae</taxon>
        <taxon>Streptomyces</taxon>
    </lineage>
</organism>
<feature type="transmembrane region" description="Helical" evidence="1">
    <location>
        <begin position="15"/>
        <end position="40"/>
    </location>
</feature>
<gene>
    <name evidence="2" type="ORF">CUT44_12155</name>
</gene>
<keyword evidence="1" id="KW-0472">Membrane</keyword>
<dbReference type="InterPro" id="IPR046295">
    <property type="entry name" value="DUF6332"/>
</dbReference>
<dbReference type="AlphaFoldDB" id="A0A2M8LZR0"/>
<dbReference type="Pfam" id="PF19857">
    <property type="entry name" value="DUF6332"/>
    <property type="match status" value="1"/>
</dbReference>
<proteinExistence type="predicted"/>
<reference evidence="2 3" key="1">
    <citation type="submission" date="2017-11" db="EMBL/GenBank/DDBJ databases">
        <title>Streptomyces carmine sp. nov., a novel actinomycete isolated from Sophora alopecuroides in Xinjiang, China.</title>
        <authorList>
            <person name="Wang Y."/>
            <person name="Luo X."/>
            <person name="Wan C."/>
            <person name="Zhang L."/>
        </authorList>
    </citation>
    <scope>NUCLEOTIDE SEQUENCE [LARGE SCALE GENOMIC DNA]</scope>
    <source>
        <strain evidence="2 3">TRM SA0054</strain>
    </source>
</reference>
<keyword evidence="3" id="KW-1185">Reference proteome</keyword>
<evidence type="ECO:0000313" key="3">
    <source>
        <dbReference type="Proteomes" id="UP000230407"/>
    </source>
</evidence>
<keyword evidence="1" id="KW-1133">Transmembrane helix</keyword>
<name>A0A2M8LZR0_9ACTN</name>
<sequence>MTRSRAERDAVTVEIAYALLTGALLAGAAGLLAASPVLLFDLDGSARKTVTVVALVLAAAVLLWRLAGVLWGFDPRRRSGPGGGPRG</sequence>
<evidence type="ECO:0000313" key="2">
    <source>
        <dbReference type="EMBL" id="PJE97431.1"/>
    </source>
</evidence>
<dbReference type="EMBL" id="PGGW01000040">
    <property type="protein sequence ID" value="PJE97431.1"/>
    <property type="molecule type" value="Genomic_DNA"/>
</dbReference>
<protein>
    <submittedName>
        <fullName evidence="2">Uncharacterized protein</fullName>
    </submittedName>
</protein>
<evidence type="ECO:0000256" key="1">
    <source>
        <dbReference type="SAM" id="Phobius"/>
    </source>
</evidence>
<feature type="transmembrane region" description="Helical" evidence="1">
    <location>
        <begin position="52"/>
        <end position="73"/>
    </location>
</feature>
<dbReference type="RefSeq" id="WP_100201973.1">
    <property type="nucleotide sequence ID" value="NZ_PGGW01000040.1"/>
</dbReference>
<dbReference type="Proteomes" id="UP000230407">
    <property type="component" value="Unassembled WGS sequence"/>
</dbReference>
<accession>A0A2M8LZR0</accession>
<comment type="caution">
    <text evidence="2">The sequence shown here is derived from an EMBL/GenBank/DDBJ whole genome shotgun (WGS) entry which is preliminary data.</text>
</comment>